<comment type="caution">
    <text evidence="1">The sequence shown here is derived from an EMBL/GenBank/DDBJ whole genome shotgun (WGS) entry which is preliminary data.</text>
</comment>
<reference evidence="2" key="1">
    <citation type="submission" date="2016-06" db="EMBL/GenBank/DDBJ databases">
        <title>Parallel loss of symbiosis genes in relatives of nitrogen-fixing non-legume Parasponia.</title>
        <authorList>
            <person name="Van Velzen R."/>
            <person name="Holmer R."/>
            <person name="Bu F."/>
            <person name="Rutten L."/>
            <person name="Van Zeijl A."/>
            <person name="Liu W."/>
            <person name="Santuari L."/>
            <person name="Cao Q."/>
            <person name="Sharma T."/>
            <person name="Shen D."/>
            <person name="Roswanjaya Y."/>
            <person name="Wardhani T."/>
            <person name="Kalhor M.S."/>
            <person name="Jansen J."/>
            <person name="Van den Hoogen J."/>
            <person name="Gungor B."/>
            <person name="Hartog M."/>
            <person name="Hontelez J."/>
            <person name="Verver J."/>
            <person name="Yang W.-C."/>
            <person name="Schijlen E."/>
            <person name="Repin R."/>
            <person name="Schilthuizen M."/>
            <person name="Schranz E."/>
            <person name="Heidstra R."/>
            <person name="Miyata K."/>
            <person name="Fedorova E."/>
            <person name="Kohlen W."/>
            <person name="Bisseling T."/>
            <person name="Smit S."/>
            <person name="Geurts R."/>
        </authorList>
    </citation>
    <scope>NUCLEOTIDE SEQUENCE [LARGE SCALE GENOMIC DNA]</scope>
    <source>
        <strain evidence="2">cv. RG33-2</strain>
    </source>
</reference>
<proteinExistence type="predicted"/>
<sequence>MLYNTKKTFVQEHLAIYHTLMPLSFKPCEFASRRVSSDRPFLLRTLPASFSNSANLLFSSSTSGFAVPSFSSLMPTTCSKISIASSNLIKKSDSTKEKKNINDLNIPNSLTRIYSL</sequence>
<dbReference type="InParanoid" id="A0A2P5F6I0"/>
<dbReference type="Proteomes" id="UP000237000">
    <property type="component" value="Unassembled WGS sequence"/>
</dbReference>
<keyword evidence="2" id="KW-1185">Reference proteome</keyword>
<organism evidence="1 2">
    <name type="scientific">Trema orientale</name>
    <name type="common">Charcoal tree</name>
    <name type="synonym">Celtis orientalis</name>
    <dbReference type="NCBI Taxonomy" id="63057"/>
    <lineage>
        <taxon>Eukaryota</taxon>
        <taxon>Viridiplantae</taxon>
        <taxon>Streptophyta</taxon>
        <taxon>Embryophyta</taxon>
        <taxon>Tracheophyta</taxon>
        <taxon>Spermatophyta</taxon>
        <taxon>Magnoliopsida</taxon>
        <taxon>eudicotyledons</taxon>
        <taxon>Gunneridae</taxon>
        <taxon>Pentapetalae</taxon>
        <taxon>rosids</taxon>
        <taxon>fabids</taxon>
        <taxon>Rosales</taxon>
        <taxon>Cannabaceae</taxon>
        <taxon>Trema</taxon>
    </lineage>
</organism>
<name>A0A2P5F6I0_TREOI</name>
<gene>
    <name evidence="1" type="ORF">TorRG33x02_109560</name>
</gene>
<dbReference type="AlphaFoldDB" id="A0A2P5F6I0"/>
<accession>A0A2P5F6I0</accession>
<dbReference type="OrthoDB" id="10398968at2759"/>
<protein>
    <submittedName>
        <fullName evidence="1">Uncharacterized protein</fullName>
    </submittedName>
</protein>
<dbReference type="EMBL" id="JXTC01000059">
    <property type="protein sequence ID" value="PON93385.1"/>
    <property type="molecule type" value="Genomic_DNA"/>
</dbReference>
<evidence type="ECO:0000313" key="1">
    <source>
        <dbReference type="EMBL" id="PON93385.1"/>
    </source>
</evidence>
<evidence type="ECO:0000313" key="2">
    <source>
        <dbReference type="Proteomes" id="UP000237000"/>
    </source>
</evidence>